<evidence type="ECO:0000256" key="1">
    <source>
        <dbReference type="SAM" id="SignalP"/>
    </source>
</evidence>
<evidence type="ECO:0000313" key="2">
    <source>
        <dbReference type="EMBL" id="CAA9398543.1"/>
    </source>
</evidence>
<evidence type="ECO:0008006" key="3">
    <source>
        <dbReference type="Google" id="ProtNLM"/>
    </source>
</evidence>
<feature type="chain" id="PRO_5027068930" description="BIG2 domain-containing protein" evidence="1">
    <location>
        <begin position="22"/>
        <end position="91"/>
    </location>
</feature>
<dbReference type="AlphaFoldDB" id="A0A6J4NVN7"/>
<proteinExistence type="predicted"/>
<protein>
    <recommendedName>
        <fullName evidence="3">BIG2 domain-containing protein</fullName>
    </recommendedName>
</protein>
<accession>A0A6J4NVN7</accession>
<sequence length="91" mass="8885">MLCAVAAAVLIGLCAPGAAGAAESRGLSVWPAELVLKAGEAHRVLVTRETPDGLEADATGEASYASDRAEVAAVEAGGVVRAVGAGTAAIR</sequence>
<dbReference type="InterPro" id="IPR008964">
    <property type="entry name" value="Invasin/intimin_cell_adhesion"/>
</dbReference>
<reference evidence="2" key="1">
    <citation type="submission" date="2020-02" db="EMBL/GenBank/DDBJ databases">
        <authorList>
            <person name="Meier V. D."/>
        </authorList>
    </citation>
    <scope>NUCLEOTIDE SEQUENCE</scope>
    <source>
        <strain evidence="2">AVDCRST_MAG64</strain>
    </source>
</reference>
<feature type="non-terminal residue" evidence="2">
    <location>
        <position position="91"/>
    </location>
</feature>
<organism evidence="2">
    <name type="scientific">uncultured Phycisphaerae bacterium</name>
    <dbReference type="NCBI Taxonomy" id="904963"/>
    <lineage>
        <taxon>Bacteria</taxon>
        <taxon>Pseudomonadati</taxon>
        <taxon>Planctomycetota</taxon>
        <taxon>Phycisphaerae</taxon>
        <taxon>environmental samples</taxon>
    </lineage>
</organism>
<dbReference type="Gene3D" id="2.60.40.1080">
    <property type="match status" value="1"/>
</dbReference>
<gene>
    <name evidence="2" type="ORF">AVDCRST_MAG64-1573</name>
</gene>
<dbReference type="SUPFAM" id="SSF49373">
    <property type="entry name" value="Invasin/intimin cell-adhesion fragments"/>
    <property type="match status" value="1"/>
</dbReference>
<keyword evidence="1" id="KW-0732">Signal</keyword>
<name>A0A6J4NVN7_9BACT</name>
<dbReference type="EMBL" id="CADCUQ010000360">
    <property type="protein sequence ID" value="CAA9398543.1"/>
    <property type="molecule type" value="Genomic_DNA"/>
</dbReference>
<feature type="signal peptide" evidence="1">
    <location>
        <begin position="1"/>
        <end position="21"/>
    </location>
</feature>